<evidence type="ECO:0000256" key="5">
    <source>
        <dbReference type="ARBA" id="ARBA00022777"/>
    </source>
</evidence>
<feature type="modified residue" description="4-aspartylphosphate" evidence="6">
    <location>
        <position position="510"/>
    </location>
</feature>
<gene>
    <name evidence="10" type="ORF">SAMN04488690_2274</name>
</gene>
<dbReference type="CDD" id="cd00082">
    <property type="entry name" value="HisKA"/>
    <property type="match status" value="1"/>
</dbReference>
<evidence type="ECO:0000256" key="3">
    <source>
        <dbReference type="ARBA" id="ARBA00022553"/>
    </source>
</evidence>
<evidence type="ECO:0000259" key="9">
    <source>
        <dbReference type="PROSITE" id="PS50110"/>
    </source>
</evidence>
<dbReference type="SMART" id="SM00448">
    <property type="entry name" value="REC"/>
    <property type="match status" value="1"/>
</dbReference>
<evidence type="ECO:0000259" key="8">
    <source>
        <dbReference type="PROSITE" id="PS50109"/>
    </source>
</evidence>
<protein>
    <recommendedName>
        <fullName evidence="2">histidine kinase</fullName>
        <ecNumber evidence="2">2.7.13.3</ecNumber>
    </recommendedName>
</protein>
<feature type="transmembrane region" description="Helical" evidence="7">
    <location>
        <begin position="122"/>
        <end position="144"/>
    </location>
</feature>
<keyword evidence="4" id="KW-0808">Transferase</keyword>
<dbReference type="PANTHER" id="PTHR43047">
    <property type="entry name" value="TWO-COMPONENT HISTIDINE PROTEIN KINASE"/>
    <property type="match status" value="1"/>
</dbReference>
<reference evidence="11" key="1">
    <citation type="submission" date="2016-10" db="EMBL/GenBank/DDBJ databases">
        <authorList>
            <person name="Varghese N."/>
        </authorList>
    </citation>
    <scope>NUCLEOTIDE SEQUENCE [LARGE SCALE GENOMIC DNA]</scope>
    <source>
        <strain evidence="11">92MFCol6.1</strain>
    </source>
</reference>
<evidence type="ECO:0000313" key="11">
    <source>
        <dbReference type="Proteomes" id="UP000191133"/>
    </source>
</evidence>
<feature type="transmembrane region" description="Helical" evidence="7">
    <location>
        <begin position="71"/>
        <end position="93"/>
    </location>
</feature>
<proteinExistence type="predicted"/>
<evidence type="ECO:0000256" key="2">
    <source>
        <dbReference type="ARBA" id="ARBA00012438"/>
    </source>
</evidence>
<organism evidence="10 11">
    <name type="scientific">Stenotrophomonas indicatrix</name>
    <dbReference type="NCBI Taxonomy" id="2045451"/>
    <lineage>
        <taxon>Bacteria</taxon>
        <taxon>Pseudomonadati</taxon>
        <taxon>Pseudomonadota</taxon>
        <taxon>Gammaproteobacteria</taxon>
        <taxon>Lysobacterales</taxon>
        <taxon>Lysobacteraceae</taxon>
        <taxon>Stenotrophomonas</taxon>
    </lineage>
</organism>
<dbReference type="EC" id="2.7.13.3" evidence="2"/>
<feature type="transmembrane region" description="Helical" evidence="7">
    <location>
        <begin position="175"/>
        <end position="196"/>
    </location>
</feature>
<dbReference type="Pfam" id="PF02518">
    <property type="entry name" value="HATPase_c"/>
    <property type="match status" value="1"/>
</dbReference>
<dbReference type="InterPro" id="IPR001789">
    <property type="entry name" value="Sig_transdc_resp-reg_receiver"/>
</dbReference>
<dbReference type="InterPro" id="IPR003661">
    <property type="entry name" value="HisK_dim/P_dom"/>
</dbReference>
<dbReference type="InterPro" id="IPR036890">
    <property type="entry name" value="HATPase_C_sf"/>
</dbReference>
<accession>A0A1W1GZ92</accession>
<feature type="transmembrane region" description="Helical" evidence="7">
    <location>
        <begin position="151"/>
        <end position="169"/>
    </location>
</feature>
<feature type="domain" description="Response regulatory" evidence="9">
    <location>
        <begin position="461"/>
        <end position="575"/>
    </location>
</feature>
<dbReference type="EMBL" id="FWEU01000003">
    <property type="protein sequence ID" value="SLM24551.1"/>
    <property type="molecule type" value="Genomic_DNA"/>
</dbReference>
<evidence type="ECO:0000256" key="6">
    <source>
        <dbReference type="PROSITE-ProRule" id="PRU00169"/>
    </source>
</evidence>
<keyword evidence="7" id="KW-0812">Transmembrane</keyword>
<dbReference type="GO" id="GO:0000155">
    <property type="term" value="F:phosphorelay sensor kinase activity"/>
    <property type="evidence" value="ECO:0007669"/>
    <property type="project" value="InterPro"/>
</dbReference>
<dbReference type="RefSeq" id="WP_080149586.1">
    <property type="nucleotide sequence ID" value="NZ_FWEU01000003.1"/>
</dbReference>
<keyword evidence="5 10" id="KW-0418">Kinase</keyword>
<keyword evidence="7" id="KW-1133">Transmembrane helix</keyword>
<dbReference type="Proteomes" id="UP000191133">
    <property type="component" value="Unassembled WGS sequence"/>
</dbReference>
<dbReference type="SMART" id="SM00388">
    <property type="entry name" value="HisKA"/>
    <property type="match status" value="1"/>
</dbReference>
<dbReference type="PANTHER" id="PTHR43047:SF72">
    <property type="entry name" value="OSMOSENSING HISTIDINE PROTEIN KINASE SLN1"/>
    <property type="match status" value="1"/>
</dbReference>
<keyword evidence="3 6" id="KW-0597">Phosphoprotein</keyword>
<dbReference type="InterPro" id="IPR036097">
    <property type="entry name" value="HisK_dim/P_sf"/>
</dbReference>
<evidence type="ECO:0000256" key="1">
    <source>
        <dbReference type="ARBA" id="ARBA00000085"/>
    </source>
</evidence>
<dbReference type="InterPro" id="IPR003594">
    <property type="entry name" value="HATPase_dom"/>
</dbReference>
<dbReference type="SUPFAM" id="SSF47384">
    <property type="entry name" value="Homodimeric domain of signal transducing histidine kinase"/>
    <property type="match status" value="1"/>
</dbReference>
<dbReference type="PRINTS" id="PR00344">
    <property type="entry name" value="BCTRLSENSOR"/>
</dbReference>
<feature type="transmembrane region" description="Helical" evidence="7">
    <location>
        <begin position="41"/>
        <end position="59"/>
    </location>
</feature>
<dbReference type="Pfam" id="PF00512">
    <property type="entry name" value="HisKA"/>
    <property type="match status" value="1"/>
</dbReference>
<dbReference type="SMART" id="SM00387">
    <property type="entry name" value="HATPase_c"/>
    <property type="match status" value="1"/>
</dbReference>
<feature type="domain" description="Histidine kinase" evidence="8">
    <location>
        <begin position="216"/>
        <end position="436"/>
    </location>
</feature>
<dbReference type="PROSITE" id="PS50109">
    <property type="entry name" value="HIS_KIN"/>
    <property type="match status" value="1"/>
</dbReference>
<dbReference type="Gene3D" id="3.30.565.10">
    <property type="entry name" value="Histidine kinase-like ATPase, C-terminal domain"/>
    <property type="match status" value="1"/>
</dbReference>
<dbReference type="GO" id="GO:0005886">
    <property type="term" value="C:plasma membrane"/>
    <property type="evidence" value="ECO:0007669"/>
    <property type="project" value="TreeGrafter"/>
</dbReference>
<dbReference type="GO" id="GO:0009927">
    <property type="term" value="F:histidine phosphotransfer kinase activity"/>
    <property type="evidence" value="ECO:0007669"/>
    <property type="project" value="TreeGrafter"/>
</dbReference>
<dbReference type="CDD" id="cd00156">
    <property type="entry name" value="REC"/>
    <property type="match status" value="1"/>
</dbReference>
<dbReference type="PROSITE" id="PS50110">
    <property type="entry name" value="RESPONSE_REGULATORY"/>
    <property type="match status" value="1"/>
</dbReference>
<dbReference type="SUPFAM" id="SSF55874">
    <property type="entry name" value="ATPase domain of HSP90 chaperone/DNA topoisomerase II/histidine kinase"/>
    <property type="match status" value="1"/>
</dbReference>
<comment type="catalytic activity">
    <reaction evidence="1">
        <text>ATP + protein L-histidine = ADP + protein N-phospho-L-histidine.</text>
        <dbReference type="EC" id="2.7.13.3"/>
    </reaction>
</comment>
<dbReference type="Gene3D" id="3.40.50.2300">
    <property type="match status" value="1"/>
</dbReference>
<evidence type="ECO:0000256" key="4">
    <source>
        <dbReference type="ARBA" id="ARBA00022679"/>
    </source>
</evidence>
<dbReference type="SUPFAM" id="SSF52172">
    <property type="entry name" value="CheY-like"/>
    <property type="match status" value="1"/>
</dbReference>
<dbReference type="AlphaFoldDB" id="A0A1W1GZ92"/>
<evidence type="ECO:0000256" key="7">
    <source>
        <dbReference type="SAM" id="Phobius"/>
    </source>
</evidence>
<name>A0A1W1GZ92_9GAMM</name>
<evidence type="ECO:0000313" key="10">
    <source>
        <dbReference type="EMBL" id="SLM24551.1"/>
    </source>
</evidence>
<dbReference type="InterPro" id="IPR004358">
    <property type="entry name" value="Sig_transdc_His_kin-like_C"/>
</dbReference>
<dbReference type="InterPro" id="IPR005467">
    <property type="entry name" value="His_kinase_dom"/>
</dbReference>
<dbReference type="Gene3D" id="1.10.287.130">
    <property type="match status" value="1"/>
</dbReference>
<keyword evidence="7" id="KW-0472">Membrane</keyword>
<dbReference type="Pfam" id="PF00072">
    <property type="entry name" value="Response_reg"/>
    <property type="match status" value="1"/>
</dbReference>
<sequence>MHGPHTSLHTSSPAALLHAARALEMHRLAMLLSCLQEPRASGFRVLLQALAVLWCWLWLDGPQRVLADEAARVLPVAIVLLAVSVAWALFINLCSQRRRTWYDAAGLLLSLVMVAIQVHSAFILLMALNAILPFLVIAATVAYGRKAMAPAIAVTALALLWAAPEGYWFSRPAYLAYALALTILLPLVVASLVAAMREIALRAIASREAQGRFVGTMSHELRTPLNAIISGIQLLEVDTASAAQRHALATVARQAQALRHRIDDVLDVASIDGGKLQLRPHPCSLFSIIEAAQASCMPAAADKGVVLQVDAGRPDVWMLADGGRIEQVVTNLLCNAIKFSPMAGEAKVSVGAVRSAEDWLVRISVCDSGTGIDDAQREMIFSPFVQVSQGEARCEQGVGLGLYIVRLISDAMGGTINVGRSDAGGASFVWSFTVAAADEADPLPSLEQLFQSHAAMVRPLHCLLFEDVETNRDVVRHLLQCAGHRLSCRHDGHDAQAIIKALAPDVVLLDLHMPGCSGWDVLEVLVRDPESPPVLVMSADTRVQVIERARALGAAGFLCKPLDIQEVLDRLRDVAGRGGSGATV</sequence>
<dbReference type="InterPro" id="IPR011006">
    <property type="entry name" value="CheY-like_superfamily"/>
</dbReference>